<accession>A0A1B7XG48</accession>
<reference evidence="6 7" key="1">
    <citation type="submission" date="2015-01" db="EMBL/GenBank/DDBJ databases">
        <title>Desulfovibrio sp. JC271 draft genome sequence.</title>
        <authorList>
            <person name="Shivani Y."/>
            <person name="Subhash Y."/>
            <person name="Sasikala C."/>
            <person name="Ramana C.V."/>
        </authorList>
    </citation>
    <scope>NUCLEOTIDE SEQUENCE [LARGE SCALE GENOMIC DNA]</scope>
    <source>
        <strain evidence="6 7">JC271</strain>
    </source>
</reference>
<feature type="domain" description="Peptidase S49" evidence="5">
    <location>
        <begin position="106"/>
        <end position="256"/>
    </location>
</feature>
<dbReference type="Gene3D" id="6.20.330.10">
    <property type="match status" value="1"/>
</dbReference>
<evidence type="ECO:0000259" key="5">
    <source>
        <dbReference type="Pfam" id="PF01343"/>
    </source>
</evidence>
<sequence>MQASKLKFSQKHPFLFGIMLIIAAVALFAGATAALRVSNGSHMPYFTQEKFGVINVTGFIGDSRKVSDWAYKLRKDDSIKGVIVRINSPGGGVAASQEMYYAIKRLAEVKPVVVSMGTVAASGGYYIAAAGHKIVANPATLTGSIGVKMELPNFQGLMKKIGVSYLSLTSGKLKAAGSPFQSMTKEERDYFQAIIMDMYNQFIDVIVEGRHMKREKILPYADGRAMTGQQALDAGLVDMLGDRETAYMELAKLCKLDAPLPLEEGPKKETSFLKEVLSSVLELSPVNTVREQNSIQLLYN</sequence>
<evidence type="ECO:0000313" key="6">
    <source>
        <dbReference type="EMBL" id="OBQ54493.1"/>
    </source>
</evidence>
<dbReference type="Pfam" id="PF01343">
    <property type="entry name" value="Peptidase_S49"/>
    <property type="match status" value="1"/>
</dbReference>
<evidence type="ECO:0000256" key="2">
    <source>
        <dbReference type="ARBA" id="ARBA00022670"/>
    </source>
</evidence>
<evidence type="ECO:0000313" key="7">
    <source>
        <dbReference type="Proteomes" id="UP000091979"/>
    </source>
</evidence>
<dbReference type="InterPro" id="IPR004635">
    <property type="entry name" value="Pept_S49_SppA"/>
</dbReference>
<dbReference type="SUPFAM" id="SSF52096">
    <property type="entry name" value="ClpP/crotonase"/>
    <property type="match status" value="1"/>
</dbReference>
<dbReference type="Gene3D" id="3.90.226.10">
    <property type="entry name" value="2-enoyl-CoA Hydratase, Chain A, domain 1"/>
    <property type="match status" value="1"/>
</dbReference>
<dbReference type="RefSeq" id="WP_066853373.1">
    <property type="nucleotide sequence ID" value="NZ_JXMS01000007.1"/>
</dbReference>
<evidence type="ECO:0000256" key="4">
    <source>
        <dbReference type="ARBA" id="ARBA00022825"/>
    </source>
</evidence>
<dbReference type="GO" id="GO:0006508">
    <property type="term" value="P:proteolysis"/>
    <property type="evidence" value="ECO:0007669"/>
    <property type="project" value="UniProtKB-KW"/>
</dbReference>
<dbReference type="PATRIC" id="fig|1560234.3.peg.3051"/>
<protein>
    <submittedName>
        <fullName evidence="6">Signal peptide peptidase SppA</fullName>
    </submittedName>
</protein>
<dbReference type="InterPro" id="IPR001907">
    <property type="entry name" value="ClpP"/>
</dbReference>
<dbReference type="CDD" id="cd07023">
    <property type="entry name" value="S49_Sppa_N_C"/>
    <property type="match status" value="1"/>
</dbReference>
<dbReference type="NCBIfam" id="TIGR00706">
    <property type="entry name" value="SppA_dom"/>
    <property type="match status" value="1"/>
</dbReference>
<evidence type="ECO:0000256" key="3">
    <source>
        <dbReference type="ARBA" id="ARBA00022801"/>
    </source>
</evidence>
<dbReference type="InterPro" id="IPR002142">
    <property type="entry name" value="Peptidase_S49"/>
</dbReference>
<gene>
    <name evidence="6" type="ORF">SP90_05400</name>
</gene>
<dbReference type="GO" id="GO:0004252">
    <property type="term" value="F:serine-type endopeptidase activity"/>
    <property type="evidence" value="ECO:0007669"/>
    <property type="project" value="InterPro"/>
</dbReference>
<comment type="similarity">
    <text evidence="1">Belongs to the peptidase S49 family.</text>
</comment>
<dbReference type="Proteomes" id="UP000091979">
    <property type="component" value="Unassembled WGS sequence"/>
</dbReference>
<dbReference type="STRING" id="1560234.SP90_05400"/>
<dbReference type="PRINTS" id="PR00127">
    <property type="entry name" value="CLPPROTEASEP"/>
</dbReference>
<dbReference type="OrthoDB" id="9764363at2"/>
<keyword evidence="3" id="KW-0378">Hydrolase</keyword>
<proteinExistence type="inferred from homology"/>
<evidence type="ECO:0000256" key="1">
    <source>
        <dbReference type="ARBA" id="ARBA00008683"/>
    </source>
</evidence>
<dbReference type="EMBL" id="JXMS01000007">
    <property type="protein sequence ID" value="OBQ54493.1"/>
    <property type="molecule type" value="Genomic_DNA"/>
</dbReference>
<name>A0A1B7XG48_9BACT</name>
<comment type="caution">
    <text evidence="6">The sequence shown here is derived from an EMBL/GenBank/DDBJ whole genome shotgun (WGS) entry which is preliminary data.</text>
</comment>
<keyword evidence="4" id="KW-0720">Serine protease</keyword>
<organism evidence="6 7">
    <name type="scientific">Halodesulfovibrio spirochaetisodalis</name>
    <dbReference type="NCBI Taxonomy" id="1560234"/>
    <lineage>
        <taxon>Bacteria</taxon>
        <taxon>Pseudomonadati</taxon>
        <taxon>Thermodesulfobacteriota</taxon>
        <taxon>Desulfovibrionia</taxon>
        <taxon>Desulfovibrionales</taxon>
        <taxon>Desulfovibrionaceae</taxon>
        <taxon>Halodesulfovibrio</taxon>
    </lineage>
</organism>
<keyword evidence="2" id="KW-0645">Protease</keyword>
<dbReference type="InterPro" id="IPR029045">
    <property type="entry name" value="ClpP/crotonase-like_dom_sf"/>
</dbReference>
<keyword evidence="7" id="KW-1185">Reference proteome</keyword>
<dbReference type="AlphaFoldDB" id="A0A1B7XG48"/>
<dbReference type="GO" id="GO:0004176">
    <property type="term" value="F:ATP-dependent peptidase activity"/>
    <property type="evidence" value="ECO:0007669"/>
    <property type="project" value="InterPro"/>
</dbReference>
<dbReference type="InterPro" id="IPR047272">
    <property type="entry name" value="S49_SppA_C"/>
</dbReference>
<dbReference type="PANTHER" id="PTHR42987">
    <property type="entry name" value="PEPTIDASE S49"/>
    <property type="match status" value="1"/>
</dbReference>
<dbReference type="PANTHER" id="PTHR42987:SF7">
    <property type="entry name" value="SIGNAL PEPTIDE PEPTIDASE SPPA-RELATED"/>
    <property type="match status" value="1"/>
</dbReference>